<dbReference type="InterPro" id="IPR007343">
    <property type="entry name" value="Uncharacterised_pept_Zn_put"/>
</dbReference>
<evidence type="ECO:0000256" key="5">
    <source>
        <dbReference type="SAM" id="Phobius"/>
    </source>
</evidence>
<evidence type="ECO:0000256" key="4">
    <source>
        <dbReference type="ARBA" id="ARBA00023136"/>
    </source>
</evidence>
<feature type="transmembrane region" description="Helical" evidence="5">
    <location>
        <begin position="46"/>
        <end position="67"/>
    </location>
</feature>
<dbReference type="EMBL" id="BAAAZD010000001">
    <property type="protein sequence ID" value="GAA4003846.1"/>
    <property type="molecule type" value="Genomic_DNA"/>
</dbReference>
<sequence length="299" mass="30709">MRLDGPGSSNFEDRTGQSGGGSILGGGGGLLGMLVPFVLSRFGIVGLLILALGYCALSGLGGGGILGGGGGSPTVQQGDKEAASRLPQQTQQFLTQVLGSTEQVWGKLFSAAGQQYQPTTLVAYRGGTSTGCGAGQAAMGPFYCPNDKRVYIDPDFFNELSKRFGAPGDFAQAYVIAHEVGHHVQDLEGTLDKASRAQASVGGAQGNAIQVGVELQADCYAGVWAKNAVRSDGTAVLEQGDLEEGLTAAQAIGDDTLQSGAGQAVRPESFTHGTSAQRVEALRRGYSTGNPASCNYNRV</sequence>
<evidence type="ECO:0000256" key="2">
    <source>
        <dbReference type="ARBA" id="ARBA00022692"/>
    </source>
</evidence>
<dbReference type="Proteomes" id="UP001501310">
    <property type="component" value="Unassembled WGS sequence"/>
</dbReference>
<evidence type="ECO:0000256" key="3">
    <source>
        <dbReference type="ARBA" id="ARBA00022989"/>
    </source>
</evidence>
<name>A0ABP7RY34_9SPHN</name>
<comment type="subcellular location">
    <subcellularLocation>
        <location evidence="1">Membrane</location>
        <topology evidence="1">Single-pass membrane protein</topology>
    </subcellularLocation>
</comment>
<feature type="transmembrane region" description="Helical" evidence="5">
    <location>
        <begin position="20"/>
        <end position="39"/>
    </location>
</feature>
<accession>A0ABP7RY34</accession>
<keyword evidence="7" id="KW-1185">Reference proteome</keyword>
<dbReference type="PANTHER" id="PTHR30168">
    <property type="entry name" value="PUTATIVE MEMBRANE PROTEIN YPFJ"/>
    <property type="match status" value="1"/>
</dbReference>
<evidence type="ECO:0000313" key="7">
    <source>
        <dbReference type="Proteomes" id="UP001501310"/>
    </source>
</evidence>
<evidence type="ECO:0000256" key="1">
    <source>
        <dbReference type="ARBA" id="ARBA00004167"/>
    </source>
</evidence>
<dbReference type="PANTHER" id="PTHR30168:SF0">
    <property type="entry name" value="INNER MEMBRANE PROTEIN"/>
    <property type="match status" value="1"/>
</dbReference>
<keyword evidence="3 5" id="KW-1133">Transmembrane helix</keyword>
<evidence type="ECO:0000313" key="6">
    <source>
        <dbReference type="EMBL" id="GAA4003846.1"/>
    </source>
</evidence>
<keyword evidence="2 5" id="KW-0812">Transmembrane</keyword>
<keyword evidence="4 5" id="KW-0472">Membrane</keyword>
<comment type="caution">
    <text evidence="6">The sequence shown here is derived from an EMBL/GenBank/DDBJ whole genome shotgun (WGS) entry which is preliminary data.</text>
</comment>
<reference evidence="7" key="1">
    <citation type="journal article" date="2019" name="Int. J. Syst. Evol. Microbiol.">
        <title>The Global Catalogue of Microorganisms (GCM) 10K type strain sequencing project: providing services to taxonomists for standard genome sequencing and annotation.</title>
        <authorList>
            <consortium name="The Broad Institute Genomics Platform"/>
            <consortium name="The Broad Institute Genome Sequencing Center for Infectious Disease"/>
            <person name="Wu L."/>
            <person name="Ma J."/>
        </authorList>
    </citation>
    <scope>NUCLEOTIDE SEQUENCE [LARGE SCALE GENOMIC DNA]</scope>
    <source>
        <strain evidence="7">JCM 16603</strain>
    </source>
</reference>
<organism evidence="6 7">
    <name type="scientific">Sphingomonas humi</name>
    <dbReference type="NCBI Taxonomy" id="335630"/>
    <lineage>
        <taxon>Bacteria</taxon>
        <taxon>Pseudomonadati</taxon>
        <taxon>Pseudomonadota</taxon>
        <taxon>Alphaproteobacteria</taxon>
        <taxon>Sphingomonadales</taxon>
        <taxon>Sphingomonadaceae</taxon>
        <taxon>Sphingomonas</taxon>
    </lineage>
</organism>
<dbReference type="Pfam" id="PF04228">
    <property type="entry name" value="Zn_peptidase"/>
    <property type="match status" value="1"/>
</dbReference>
<gene>
    <name evidence="6" type="ORF">GCM10022211_14640</name>
</gene>
<protein>
    <submittedName>
        <fullName evidence="6">Neutral zinc metallopeptidase</fullName>
    </submittedName>
</protein>
<proteinExistence type="predicted"/>
<dbReference type="RefSeq" id="WP_344709523.1">
    <property type="nucleotide sequence ID" value="NZ_BAAAZD010000001.1"/>
</dbReference>